<dbReference type="Gene3D" id="1.10.10.10">
    <property type="entry name" value="Winged helix-like DNA-binding domain superfamily/Winged helix DNA-binding domain"/>
    <property type="match status" value="1"/>
</dbReference>
<name>A0A173MJF3_9BACT</name>
<dbReference type="GO" id="GO:0003700">
    <property type="term" value="F:DNA-binding transcription factor activity"/>
    <property type="evidence" value="ECO:0007669"/>
    <property type="project" value="InterPro"/>
</dbReference>
<dbReference type="Pfam" id="PF00392">
    <property type="entry name" value="GntR"/>
    <property type="match status" value="1"/>
</dbReference>
<dbReference type="SUPFAM" id="SSF46785">
    <property type="entry name" value="Winged helix' DNA-binding domain"/>
    <property type="match status" value="1"/>
</dbReference>
<proteinExistence type="predicted"/>
<keyword evidence="3" id="KW-0804">Transcription</keyword>
<evidence type="ECO:0000256" key="1">
    <source>
        <dbReference type="ARBA" id="ARBA00023015"/>
    </source>
</evidence>
<dbReference type="PROSITE" id="PS50949">
    <property type="entry name" value="HTH_GNTR"/>
    <property type="match status" value="1"/>
</dbReference>
<dbReference type="CDD" id="cd07377">
    <property type="entry name" value="WHTH_GntR"/>
    <property type="match status" value="1"/>
</dbReference>
<dbReference type="PANTHER" id="PTHR43537">
    <property type="entry name" value="TRANSCRIPTIONAL REGULATOR, GNTR FAMILY"/>
    <property type="match status" value="1"/>
</dbReference>
<organism evidence="5 6">
    <name type="scientific">Filimonas lacunae</name>
    <dbReference type="NCBI Taxonomy" id="477680"/>
    <lineage>
        <taxon>Bacteria</taxon>
        <taxon>Pseudomonadati</taxon>
        <taxon>Bacteroidota</taxon>
        <taxon>Chitinophagia</taxon>
        <taxon>Chitinophagales</taxon>
        <taxon>Chitinophagaceae</taxon>
        <taxon>Filimonas</taxon>
    </lineage>
</organism>
<dbReference type="KEGG" id="fln:FLA_3803"/>
<dbReference type="Pfam" id="PF07729">
    <property type="entry name" value="FCD"/>
    <property type="match status" value="1"/>
</dbReference>
<keyword evidence="1" id="KW-0805">Transcription regulation</keyword>
<dbReference type="AlphaFoldDB" id="A0A173MJF3"/>
<dbReference type="InterPro" id="IPR008920">
    <property type="entry name" value="TF_FadR/GntR_C"/>
</dbReference>
<protein>
    <submittedName>
        <fullName evidence="5">DNA-binding transcriptional regulator, FadR family</fullName>
    </submittedName>
</protein>
<dbReference type="InterPro" id="IPR036390">
    <property type="entry name" value="WH_DNA-bd_sf"/>
</dbReference>
<evidence type="ECO:0000256" key="3">
    <source>
        <dbReference type="ARBA" id="ARBA00023163"/>
    </source>
</evidence>
<keyword evidence="2 5" id="KW-0238">DNA-binding</keyword>
<dbReference type="OrthoDB" id="9799482at2"/>
<dbReference type="PRINTS" id="PR00035">
    <property type="entry name" value="HTHGNTR"/>
</dbReference>
<dbReference type="Gene3D" id="1.20.120.530">
    <property type="entry name" value="GntR ligand-binding domain-like"/>
    <property type="match status" value="1"/>
</dbReference>
<evidence type="ECO:0000256" key="2">
    <source>
        <dbReference type="ARBA" id="ARBA00023125"/>
    </source>
</evidence>
<keyword evidence="6" id="KW-1185">Reference proteome</keyword>
<feature type="domain" description="HTH gntR-type" evidence="4">
    <location>
        <begin position="5"/>
        <end position="73"/>
    </location>
</feature>
<accession>A0A173MJF3</accession>
<evidence type="ECO:0000313" key="6">
    <source>
        <dbReference type="Proteomes" id="UP000186917"/>
    </source>
</evidence>
<dbReference type="SUPFAM" id="SSF48008">
    <property type="entry name" value="GntR ligand-binding domain-like"/>
    <property type="match status" value="1"/>
</dbReference>
<sequence>MITRKSLADEVAESLQQQIAAGKFKVNEQLPIEPELMKTFGVGRSSIREAIKLLVNSGYLRVQQGVGTFVADASGVKEPLSQRLKRSSKEDISEVRQLLELKIVEKAALKRTEADIKKMTRHLHKRLQMAEAGLLAESVEADIQFHIAVAEACKNDILADLYKSFTSHMQQQFLSYKDAEIFITTNPIHEHLLQCIIDKDPKKAVHWASKL</sequence>
<dbReference type="Proteomes" id="UP000186917">
    <property type="component" value="Unassembled WGS sequence"/>
</dbReference>
<dbReference type="GO" id="GO:0003677">
    <property type="term" value="F:DNA binding"/>
    <property type="evidence" value="ECO:0007669"/>
    <property type="project" value="UniProtKB-KW"/>
</dbReference>
<dbReference type="EMBL" id="FTOR01000003">
    <property type="protein sequence ID" value="SIT04577.1"/>
    <property type="molecule type" value="Genomic_DNA"/>
</dbReference>
<gene>
    <name evidence="5" type="ORF">SAMN05421788_103122</name>
</gene>
<evidence type="ECO:0000313" key="5">
    <source>
        <dbReference type="EMBL" id="SIT04577.1"/>
    </source>
</evidence>
<dbReference type="SMART" id="SM00895">
    <property type="entry name" value="FCD"/>
    <property type="match status" value="1"/>
</dbReference>
<dbReference type="InterPro" id="IPR000524">
    <property type="entry name" value="Tscrpt_reg_HTH_GntR"/>
</dbReference>
<dbReference type="InterPro" id="IPR036388">
    <property type="entry name" value="WH-like_DNA-bd_sf"/>
</dbReference>
<dbReference type="PANTHER" id="PTHR43537:SF47">
    <property type="entry name" value="REGULATORY PROTEIN GNTR HTH"/>
    <property type="match status" value="1"/>
</dbReference>
<dbReference type="RefSeq" id="WP_076378785.1">
    <property type="nucleotide sequence ID" value="NZ_AP017422.1"/>
</dbReference>
<dbReference type="STRING" id="477680.SAMN05421788_103122"/>
<dbReference type="InterPro" id="IPR011711">
    <property type="entry name" value="GntR_C"/>
</dbReference>
<evidence type="ECO:0000259" key="4">
    <source>
        <dbReference type="PROSITE" id="PS50949"/>
    </source>
</evidence>
<reference evidence="6" key="1">
    <citation type="submission" date="2017-01" db="EMBL/GenBank/DDBJ databases">
        <authorList>
            <person name="Varghese N."/>
            <person name="Submissions S."/>
        </authorList>
    </citation>
    <scope>NUCLEOTIDE SEQUENCE [LARGE SCALE GENOMIC DNA]</scope>
    <source>
        <strain evidence="6">DSM 21054</strain>
    </source>
</reference>
<dbReference type="SMART" id="SM00345">
    <property type="entry name" value="HTH_GNTR"/>
    <property type="match status" value="1"/>
</dbReference>